<evidence type="ECO:0000313" key="5">
    <source>
        <dbReference type="EMBL" id="OAG04562.1"/>
    </source>
</evidence>
<dbReference type="SUPFAM" id="SSF53474">
    <property type="entry name" value="alpha/beta-Hydrolases"/>
    <property type="match status" value="1"/>
</dbReference>
<keyword evidence="2 3" id="KW-0378">Hydrolase</keyword>
<dbReference type="AlphaFoldDB" id="A0A177CCE9"/>
<dbReference type="EC" id="3.1.1.-" evidence="3"/>
<comment type="similarity">
    <text evidence="1 3">Belongs to the type-B carboxylesterase/lipase family.</text>
</comment>
<dbReference type="GO" id="GO:0016787">
    <property type="term" value="F:hydrolase activity"/>
    <property type="evidence" value="ECO:0007669"/>
    <property type="project" value="UniProtKB-KW"/>
</dbReference>
<gene>
    <name evidence="5" type="ORF">CC84DRAFT_1246675</name>
</gene>
<keyword evidence="6" id="KW-1185">Reference proteome</keyword>
<evidence type="ECO:0000256" key="3">
    <source>
        <dbReference type="RuleBase" id="RU361235"/>
    </source>
</evidence>
<reference evidence="5 6" key="1">
    <citation type="submission" date="2016-05" db="EMBL/GenBank/DDBJ databases">
        <title>Comparative analysis of secretome profiles of manganese(II)-oxidizing ascomycete fungi.</title>
        <authorList>
            <consortium name="DOE Joint Genome Institute"/>
            <person name="Zeiner C.A."/>
            <person name="Purvine S.O."/>
            <person name="Zink E.M."/>
            <person name="Wu S."/>
            <person name="Pasa-Tolic L."/>
            <person name="Chaput D.L."/>
            <person name="Haridas S."/>
            <person name="Grigoriev I.V."/>
            <person name="Santelli C.M."/>
            <person name="Hansel C.M."/>
        </authorList>
    </citation>
    <scope>NUCLEOTIDE SEQUENCE [LARGE SCALE GENOMIC DNA]</scope>
    <source>
        <strain evidence="5 6">AP3s5-JAC2a</strain>
    </source>
</reference>
<proteinExistence type="inferred from homology"/>
<accession>A0A177CCE9</accession>
<dbReference type="STRING" id="1460663.A0A177CCE9"/>
<dbReference type="EMBL" id="KV441553">
    <property type="protein sequence ID" value="OAG04562.1"/>
    <property type="molecule type" value="Genomic_DNA"/>
</dbReference>
<dbReference type="OrthoDB" id="408631at2759"/>
<dbReference type="InterPro" id="IPR019826">
    <property type="entry name" value="Carboxylesterase_B_AS"/>
</dbReference>
<evidence type="ECO:0000256" key="1">
    <source>
        <dbReference type="ARBA" id="ARBA00005964"/>
    </source>
</evidence>
<dbReference type="RefSeq" id="XP_018034927.1">
    <property type="nucleotide sequence ID" value="XM_018184209.1"/>
</dbReference>
<protein>
    <recommendedName>
        <fullName evidence="3">Carboxylic ester hydrolase</fullName>
        <ecNumber evidence="3">3.1.1.-</ecNumber>
    </recommendedName>
</protein>
<evidence type="ECO:0000256" key="2">
    <source>
        <dbReference type="ARBA" id="ARBA00022801"/>
    </source>
</evidence>
<evidence type="ECO:0000259" key="4">
    <source>
        <dbReference type="Pfam" id="PF00135"/>
    </source>
</evidence>
<dbReference type="Pfam" id="PF00135">
    <property type="entry name" value="COesterase"/>
    <property type="match status" value="1"/>
</dbReference>
<dbReference type="ESTHER" id="9pleo-a0a177cce9">
    <property type="family name" value="Fungal_carboxylesterase_lipase"/>
</dbReference>
<sequence>MHYYELAVPLVAGLIGLPTINAAAPSIATLGSVSILSDNDLAGNLTTRTTGALLLSKSTYSAAERRCASANEKLWSPSDSDYSLGLGNAFSYQAYLKGNETLQYWISSPSNYSNICSTIATNGAISQEPCESTLPALCTNSGPILSANQSSPIPSLQVVVQSGKQTITGFRDFYTFQFRGIRFSEQPERFTFSSLYEGQGHVDATKYGPGCLQGPDPRWPELSEDCLFLNVWTPFLPAKDTPKKKLKPVMVWLYGGGSVAGTGTDYEKEGGNLASRGDVVVVTFNYRVGNLGFLAFNDGVHKGNYGISDMVTALRWVQKNIKNFGGDPDRVTIWGESAGATNSRTLLAVPQLKGLIHGAIMQSSSGEVTIEAGATRFDSPATNYAKVTTKVLQESGCANVTDEVACLSSYDAIRWATEPGRTQAHFPVRDDILLFTRALPLSGPLAQPHNIPVVIGTNRDELSYQIANPTTNFTSNLALLTSFSGVDMMHLSNSSFSPERLPTWPSLTQAEQEAAVFNATNRVATRLYFTCLTHAFAYSATKNNVFSAVYEFQFNRTYQTPRFGNSARPICGRDVENPDEEEYYKCHAGEVPYTFGNILQQNWPDRDGKDTKFARLVVDWWSGFARTGRMEAEDGWLEARGYGESREKMEEAGRWKGDGSGLMHWSEQVAVEIGTWRSSSWWSAKRFSTWKIKKD</sequence>
<dbReference type="Gene3D" id="3.40.50.1820">
    <property type="entry name" value="alpha/beta hydrolase"/>
    <property type="match status" value="1"/>
</dbReference>
<dbReference type="PROSITE" id="PS00122">
    <property type="entry name" value="CARBOXYLESTERASE_B_1"/>
    <property type="match status" value="1"/>
</dbReference>
<evidence type="ECO:0000313" key="6">
    <source>
        <dbReference type="Proteomes" id="UP000077069"/>
    </source>
</evidence>
<dbReference type="InterPro" id="IPR029058">
    <property type="entry name" value="AB_hydrolase_fold"/>
</dbReference>
<dbReference type="InterPro" id="IPR019819">
    <property type="entry name" value="Carboxylesterase_B_CS"/>
</dbReference>
<organism evidence="5 6">
    <name type="scientific">Paraphaeosphaeria sporulosa</name>
    <dbReference type="NCBI Taxonomy" id="1460663"/>
    <lineage>
        <taxon>Eukaryota</taxon>
        <taxon>Fungi</taxon>
        <taxon>Dikarya</taxon>
        <taxon>Ascomycota</taxon>
        <taxon>Pezizomycotina</taxon>
        <taxon>Dothideomycetes</taxon>
        <taxon>Pleosporomycetidae</taxon>
        <taxon>Pleosporales</taxon>
        <taxon>Massarineae</taxon>
        <taxon>Didymosphaeriaceae</taxon>
        <taxon>Paraphaeosphaeria</taxon>
    </lineage>
</organism>
<dbReference type="Proteomes" id="UP000077069">
    <property type="component" value="Unassembled WGS sequence"/>
</dbReference>
<feature type="domain" description="Carboxylesterase type B" evidence="4">
    <location>
        <begin position="175"/>
        <end position="632"/>
    </location>
</feature>
<dbReference type="PANTHER" id="PTHR43142">
    <property type="entry name" value="CARBOXYLIC ESTER HYDROLASE"/>
    <property type="match status" value="1"/>
</dbReference>
<dbReference type="PROSITE" id="PS00941">
    <property type="entry name" value="CARBOXYLESTERASE_B_2"/>
    <property type="match status" value="1"/>
</dbReference>
<name>A0A177CCE9_9PLEO</name>
<dbReference type="GeneID" id="28767695"/>
<dbReference type="PANTHER" id="PTHR43142:SF3">
    <property type="entry name" value="PUTATIVE (AFU_ORTHOLOGUE AFUA_3G09070)-RELATED"/>
    <property type="match status" value="1"/>
</dbReference>
<dbReference type="InterPro" id="IPR002018">
    <property type="entry name" value="CarbesteraseB"/>
</dbReference>
<dbReference type="InParanoid" id="A0A177CCE9"/>